<evidence type="ECO:0000256" key="3">
    <source>
        <dbReference type="ARBA" id="ARBA00023140"/>
    </source>
</evidence>
<evidence type="ECO:0000313" key="6">
    <source>
        <dbReference type="EMBL" id="KAI9268946.1"/>
    </source>
</evidence>
<organism evidence="6 7">
    <name type="scientific">Phascolomyces articulosus</name>
    <dbReference type="NCBI Taxonomy" id="60185"/>
    <lineage>
        <taxon>Eukaryota</taxon>
        <taxon>Fungi</taxon>
        <taxon>Fungi incertae sedis</taxon>
        <taxon>Mucoromycota</taxon>
        <taxon>Mucoromycotina</taxon>
        <taxon>Mucoromycetes</taxon>
        <taxon>Mucorales</taxon>
        <taxon>Lichtheimiaceae</taxon>
        <taxon>Phascolomyces</taxon>
    </lineage>
</organism>
<dbReference type="EMBL" id="JAIXMP010000008">
    <property type="protein sequence ID" value="KAI9268946.1"/>
    <property type="molecule type" value="Genomic_DNA"/>
</dbReference>
<feature type="transmembrane region" description="Helical" evidence="5">
    <location>
        <begin position="129"/>
        <end position="148"/>
    </location>
</feature>
<keyword evidence="2 5" id="KW-0472">Membrane</keyword>
<keyword evidence="1" id="KW-0962">Peroxisome biogenesis</keyword>
<evidence type="ECO:0000256" key="1">
    <source>
        <dbReference type="ARBA" id="ARBA00022593"/>
    </source>
</evidence>
<dbReference type="PANTHER" id="PTHR12652">
    <property type="entry name" value="PEROXISOMAL BIOGENESIS FACTOR 11"/>
    <property type="match status" value="1"/>
</dbReference>
<dbReference type="GO" id="GO:0016559">
    <property type="term" value="P:peroxisome fission"/>
    <property type="evidence" value="ECO:0007669"/>
    <property type="project" value="InterPro"/>
</dbReference>
<dbReference type="Proteomes" id="UP001209540">
    <property type="component" value="Unassembled WGS sequence"/>
</dbReference>
<evidence type="ECO:0000313" key="7">
    <source>
        <dbReference type="Proteomes" id="UP001209540"/>
    </source>
</evidence>
<keyword evidence="5" id="KW-0812">Transmembrane</keyword>
<feature type="transmembrane region" description="Helical" evidence="5">
    <location>
        <begin position="100"/>
        <end position="117"/>
    </location>
</feature>
<dbReference type="GO" id="GO:0005778">
    <property type="term" value="C:peroxisomal membrane"/>
    <property type="evidence" value="ECO:0007669"/>
    <property type="project" value="UniProtKB-SubCell"/>
</dbReference>
<protein>
    <submittedName>
        <fullName evidence="6">Peroxisomal biogenesis factor 11</fullName>
    </submittedName>
</protein>
<sequence length="236" mass="27329">MSLNAQVTHINSYLGTTTGREKLCRFVQYFARFYAFYLYRQGAAKETFERWGELKNHIGNGRKFFRLFKPIEFVQTAVHSLDAPDEILRMTSVVKHLGNALYYCSEVFVLTTAIGFYKPKNVTKIQRFGWKCWFISLFASIMSSLYKYRLLNLRAIMLQRTKRQLEGKRDPEVNLQEKQLIKDTRSNTYQVLQDVVDIIIPSGNLGWLPVDEGVIGIAGVITSLMAMNTQWKNTSK</sequence>
<reference evidence="6" key="1">
    <citation type="journal article" date="2022" name="IScience">
        <title>Evolution of zygomycete secretomes and the origins of terrestrial fungal ecologies.</title>
        <authorList>
            <person name="Chang Y."/>
            <person name="Wang Y."/>
            <person name="Mondo S."/>
            <person name="Ahrendt S."/>
            <person name="Andreopoulos W."/>
            <person name="Barry K."/>
            <person name="Beard J."/>
            <person name="Benny G.L."/>
            <person name="Blankenship S."/>
            <person name="Bonito G."/>
            <person name="Cuomo C."/>
            <person name="Desiro A."/>
            <person name="Gervers K.A."/>
            <person name="Hundley H."/>
            <person name="Kuo A."/>
            <person name="LaButti K."/>
            <person name="Lang B.F."/>
            <person name="Lipzen A."/>
            <person name="O'Donnell K."/>
            <person name="Pangilinan J."/>
            <person name="Reynolds N."/>
            <person name="Sandor L."/>
            <person name="Smith M.E."/>
            <person name="Tsang A."/>
            <person name="Grigoriev I.V."/>
            <person name="Stajich J.E."/>
            <person name="Spatafora J.W."/>
        </authorList>
    </citation>
    <scope>NUCLEOTIDE SEQUENCE</scope>
    <source>
        <strain evidence="6">RSA 2281</strain>
    </source>
</reference>
<accession>A0AAD5K4R6</accession>
<proteinExistence type="predicted"/>
<dbReference type="Pfam" id="PF05648">
    <property type="entry name" value="PEX11"/>
    <property type="match status" value="1"/>
</dbReference>
<keyword evidence="5" id="KW-1133">Transmembrane helix</keyword>
<dbReference type="InterPro" id="IPR008733">
    <property type="entry name" value="PEX11"/>
</dbReference>
<evidence type="ECO:0000256" key="4">
    <source>
        <dbReference type="ARBA" id="ARBA00046271"/>
    </source>
</evidence>
<dbReference type="PANTHER" id="PTHR12652:SF50">
    <property type="entry name" value="PEROXIN 11"/>
    <property type="match status" value="1"/>
</dbReference>
<keyword evidence="3" id="KW-0576">Peroxisome</keyword>
<dbReference type="AlphaFoldDB" id="A0AAD5K4R6"/>
<name>A0AAD5K4R6_9FUNG</name>
<comment type="subcellular location">
    <subcellularLocation>
        <location evidence="4">Peroxisome membrane</location>
    </subcellularLocation>
</comment>
<gene>
    <name evidence="6" type="ORF">BDA99DRAFT_337752</name>
</gene>
<evidence type="ECO:0000256" key="2">
    <source>
        <dbReference type="ARBA" id="ARBA00023136"/>
    </source>
</evidence>
<keyword evidence="7" id="KW-1185">Reference proteome</keyword>
<comment type="caution">
    <text evidence="6">The sequence shown here is derived from an EMBL/GenBank/DDBJ whole genome shotgun (WGS) entry which is preliminary data.</text>
</comment>
<reference evidence="6" key="2">
    <citation type="submission" date="2023-02" db="EMBL/GenBank/DDBJ databases">
        <authorList>
            <consortium name="DOE Joint Genome Institute"/>
            <person name="Mondo S.J."/>
            <person name="Chang Y."/>
            <person name="Wang Y."/>
            <person name="Ahrendt S."/>
            <person name="Andreopoulos W."/>
            <person name="Barry K."/>
            <person name="Beard J."/>
            <person name="Benny G.L."/>
            <person name="Blankenship S."/>
            <person name="Bonito G."/>
            <person name="Cuomo C."/>
            <person name="Desiro A."/>
            <person name="Gervers K.A."/>
            <person name="Hundley H."/>
            <person name="Kuo A."/>
            <person name="LaButti K."/>
            <person name="Lang B.F."/>
            <person name="Lipzen A."/>
            <person name="O'Donnell K."/>
            <person name="Pangilinan J."/>
            <person name="Reynolds N."/>
            <person name="Sandor L."/>
            <person name="Smith M.W."/>
            <person name="Tsang A."/>
            <person name="Grigoriev I.V."/>
            <person name="Stajich J.E."/>
            <person name="Spatafora J.W."/>
        </authorList>
    </citation>
    <scope>NUCLEOTIDE SEQUENCE</scope>
    <source>
        <strain evidence="6">RSA 2281</strain>
    </source>
</reference>
<evidence type="ECO:0000256" key="5">
    <source>
        <dbReference type="SAM" id="Phobius"/>
    </source>
</evidence>